<proteinExistence type="predicted"/>
<dbReference type="RefSeq" id="WP_252223965.1">
    <property type="nucleotide sequence ID" value="NZ_CP098733.1"/>
</dbReference>
<evidence type="ECO:0000313" key="2">
    <source>
        <dbReference type="EMBL" id="USE84913.1"/>
    </source>
</evidence>
<dbReference type="PROSITE" id="PS51746">
    <property type="entry name" value="PPM_2"/>
    <property type="match status" value="1"/>
</dbReference>
<evidence type="ECO:0000313" key="3">
    <source>
        <dbReference type="Proteomes" id="UP001056716"/>
    </source>
</evidence>
<dbReference type="Gene3D" id="3.60.40.10">
    <property type="entry name" value="PPM-type phosphatase domain"/>
    <property type="match status" value="1"/>
</dbReference>
<sequence>MNPLYFSAKGPRSANEDSYLVQYIEHGGLLLIVADGLGGHKGGKYASKYATKAFYQKFSNLDDISISNLEKITHEIHEELKVLGQEDPELYGMATTLTATYIDSEFNLIGIHTGDSRAYLLRNQGIVQLTVDHTEAQKLFDEGLLTKEELYNYPRKNIIFSALGSRSSELVTDSFEITLEDQDRLLLSSDGFYSAITKKMIRDFSLEYGEFSEFFFEALFFVKNAEPTDNYSIVGVEISTKDSNSP</sequence>
<evidence type="ECO:0000259" key="1">
    <source>
        <dbReference type="PROSITE" id="PS51746"/>
    </source>
</evidence>
<dbReference type="SMART" id="SM00332">
    <property type="entry name" value="PP2Cc"/>
    <property type="match status" value="1"/>
</dbReference>
<dbReference type="KEGG" id="atz:M5E07_16290"/>
<dbReference type="SMART" id="SM00331">
    <property type="entry name" value="PP2C_SIG"/>
    <property type="match status" value="1"/>
</dbReference>
<dbReference type="Pfam" id="PF13672">
    <property type="entry name" value="PP2C_2"/>
    <property type="match status" value="1"/>
</dbReference>
<dbReference type="InterPro" id="IPR001932">
    <property type="entry name" value="PPM-type_phosphatase-like_dom"/>
</dbReference>
<dbReference type="InterPro" id="IPR036457">
    <property type="entry name" value="PPM-type-like_dom_sf"/>
</dbReference>
<geneLocation type="plasmid" evidence="2 3">
    <name>unnamed</name>
</geneLocation>
<dbReference type="EMBL" id="CP098733">
    <property type="protein sequence ID" value="USE84913.1"/>
    <property type="molecule type" value="Genomic_DNA"/>
</dbReference>
<accession>A0AAE9LUE3</accession>
<protein>
    <submittedName>
        <fullName evidence="2">Protein phosphatase 2C domain-containing protein</fullName>
    </submittedName>
</protein>
<dbReference type="Proteomes" id="UP001056716">
    <property type="component" value="Plasmid unnamed"/>
</dbReference>
<dbReference type="SUPFAM" id="SSF81606">
    <property type="entry name" value="PP2C-like"/>
    <property type="match status" value="1"/>
</dbReference>
<dbReference type="CDD" id="cd00143">
    <property type="entry name" value="PP2Cc"/>
    <property type="match status" value="1"/>
</dbReference>
<feature type="domain" description="PPM-type phosphatase" evidence="1">
    <location>
        <begin position="2"/>
        <end position="238"/>
    </location>
</feature>
<keyword evidence="2" id="KW-0614">Plasmid</keyword>
<name>A0AAE9LUE3_9GAMM</name>
<reference evidence="2" key="1">
    <citation type="submission" date="2022-06" db="EMBL/GenBank/DDBJ databases">
        <title>Isolation, identification and characterization of iprodione-degrading strains in Lhasa, Tibet.</title>
        <authorList>
            <person name="Pan H."/>
        </authorList>
    </citation>
    <scope>NUCLEOTIDE SEQUENCE</scope>
    <source>
        <strain evidence="2">Y-23</strain>
        <plasmid evidence="2">unnamed</plasmid>
    </source>
</reference>
<keyword evidence="3" id="KW-1185">Reference proteome</keyword>
<gene>
    <name evidence="2" type="ORF">M5E07_16290</name>
</gene>
<dbReference type="AlphaFoldDB" id="A0AAE9LUE3"/>
<organism evidence="2 3">
    <name type="scientific">Acinetobacter tibetensis</name>
    <dbReference type="NCBI Taxonomy" id="2943497"/>
    <lineage>
        <taxon>Bacteria</taxon>
        <taxon>Pseudomonadati</taxon>
        <taxon>Pseudomonadota</taxon>
        <taxon>Gammaproteobacteria</taxon>
        <taxon>Moraxellales</taxon>
        <taxon>Moraxellaceae</taxon>
        <taxon>Acinetobacter</taxon>
    </lineage>
</organism>